<accession>V9KQ60</accession>
<keyword evidence="1" id="KW-0443">Lipid metabolism</keyword>
<comment type="similarity">
    <text evidence="4">Belongs to the choline/ethanolamine kinase family.</text>
</comment>
<dbReference type="PANTHER" id="PTHR22603:SF68">
    <property type="entry name" value="ETHANOLAMINE KINASE 1"/>
    <property type="match status" value="1"/>
</dbReference>
<dbReference type="SUPFAM" id="SSF56112">
    <property type="entry name" value="Protein kinase-like (PK-like)"/>
    <property type="match status" value="1"/>
</dbReference>
<keyword evidence="6" id="KW-0808">Transferase</keyword>
<dbReference type="CDD" id="cd05157">
    <property type="entry name" value="ETNK_euk"/>
    <property type="match status" value="1"/>
</dbReference>
<dbReference type="InterPro" id="IPR011009">
    <property type="entry name" value="Kinase-like_dom_sf"/>
</dbReference>
<dbReference type="GO" id="GO:0005737">
    <property type="term" value="C:cytoplasm"/>
    <property type="evidence" value="ECO:0007669"/>
    <property type="project" value="TreeGrafter"/>
</dbReference>
<evidence type="ECO:0000256" key="4">
    <source>
        <dbReference type="ARBA" id="ARBA00038211"/>
    </source>
</evidence>
<comment type="pathway">
    <text evidence="3">Phospholipid metabolism; phosphatidylethanolamine biosynthesis; phosphatidylethanolamine from ethanolamine: step 1/3.</text>
</comment>
<dbReference type="GO" id="GO:0006646">
    <property type="term" value="P:phosphatidylethanolamine biosynthetic process"/>
    <property type="evidence" value="ECO:0007669"/>
    <property type="project" value="TreeGrafter"/>
</dbReference>
<dbReference type="AlphaFoldDB" id="V9KQ60"/>
<dbReference type="EC" id="2.7.1.82" evidence="5"/>
<keyword evidence="1" id="KW-0594">Phospholipid biosynthesis</keyword>
<protein>
    <recommendedName>
        <fullName evidence="5">ethanolamine kinase</fullName>
        <ecNumber evidence="5">2.7.1.82</ecNumber>
    </recommendedName>
</protein>
<dbReference type="EMBL" id="JW867968">
    <property type="protein sequence ID" value="AFP00486.1"/>
    <property type="molecule type" value="mRNA"/>
</dbReference>
<keyword evidence="6" id="KW-0418">Kinase</keyword>
<sequence length="359" mass="41909">METPGAAGSPHLPLWVDEKEPRSGIESLLQQLRPLWKASEIRIKSFTDGITNKLIGCYVDETMQDVILVRLYGKMTELFVDRESEVKSFQMLHAHSRAPELYCTFQNGMCYEFMKGTVLDKWLLRESSTFRLVAEEMAQFHSVQTENCCLSEREPVLWKSLSVYLSILSADKPMPMKDKSSTVTNEVPNLDVLVREIDALKEHLSHIKSPVVLCHNDLLCKNIIHNEAEGHVKFIDYEYTGYNYQAYDIGNHFNEYSGVNEVDYSLYPTQEMQKEWLRTYLEIYKECTGGEALVTDQEVQQLYVQVNKFALAAHFSWGLWALIQDRYSTIDFDFLRYASVRFRQYFKRKEEIWDLTLPH</sequence>
<evidence type="ECO:0000256" key="3">
    <source>
        <dbReference type="ARBA" id="ARBA00037883"/>
    </source>
</evidence>
<dbReference type="Gene3D" id="3.90.1200.10">
    <property type="match status" value="1"/>
</dbReference>
<keyword evidence="1" id="KW-0444">Lipid biosynthesis</keyword>
<evidence type="ECO:0000256" key="2">
    <source>
        <dbReference type="ARBA" id="ARBA00023264"/>
    </source>
</evidence>
<evidence type="ECO:0000256" key="1">
    <source>
        <dbReference type="ARBA" id="ARBA00023209"/>
    </source>
</evidence>
<name>V9KQ60_CALMI</name>
<keyword evidence="2" id="KW-1208">Phospholipid metabolism</keyword>
<organism evidence="6">
    <name type="scientific">Callorhinchus milii</name>
    <name type="common">Ghost shark</name>
    <dbReference type="NCBI Taxonomy" id="7868"/>
    <lineage>
        <taxon>Eukaryota</taxon>
        <taxon>Metazoa</taxon>
        <taxon>Chordata</taxon>
        <taxon>Craniata</taxon>
        <taxon>Vertebrata</taxon>
        <taxon>Chondrichthyes</taxon>
        <taxon>Holocephali</taxon>
        <taxon>Chimaeriformes</taxon>
        <taxon>Callorhinchidae</taxon>
        <taxon>Callorhinchus</taxon>
    </lineage>
</organism>
<evidence type="ECO:0000256" key="5">
    <source>
        <dbReference type="ARBA" id="ARBA00038874"/>
    </source>
</evidence>
<dbReference type="Pfam" id="PF01633">
    <property type="entry name" value="Choline_kinase"/>
    <property type="match status" value="1"/>
</dbReference>
<dbReference type="GO" id="GO:0004305">
    <property type="term" value="F:ethanolamine kinase activity"/>
    <property type="evidence" value="ECO:0007669"/>
    <property type="project" value="UniProtKB-EC"/>
</dbReference>
<evidence type="ECO:0000313" key="6">
    <source>
        <dbReference type="EMBL" id="AFP00486.1"/>
    </source>
</evidence>
<reference evidence="6" key="1">
    <citation type="journal article" date="2014" name="Nature">
        <title>Elephant shark genome provides unique insights into gnathostome evolution.</title>
        <authorList>
            <consortium name="International Elephant Shark Genome Sequencing Consortium"/>
            <person name="Venkatesh B."/>
            <person name="Lee A.P."/>
            <person name="Ravi V."/>
            <person name="Maurya A.K."/>
            <person name="Lian M.M."/>
            <person name="Swann J.B."/>
            <person name="Ohta Y."/>
            <person name="Flajnik M.F."/>
            <person name="Sutoh Y."/>
            <person name="Kasahara M."/>
            <person name="Hoon S."/>
            <person name="Gangu V."/>
            <person name="Roy S.W."/>
            <person name="Irimia M."/>
            <person name="Korzh V."/>
            <person name="Kondrychyn I."/>
            <person name="Lim Z.W."/>
            <person name="Tay B.H."/>
            <person name="Tohari S."/>
            <person name="Kong K.W."/>
            <person name="Ho S."/>
            <person name="Lorente-Galdos B."/>
            <person name="Quilez J."/>
            <person name="Marques-Bonet T."/>
            <person name="Raney B.J."/>
            <person name="Ingham P.W."/>
            <person name="Tay A."/>
            <person name="Hillier L.W."/>
            <person name="Minx P."/>
            <person name="Boehm T."/>
            <person name="Wilson R.K."/>
            <person name="Brenner S."/>
            <person name="Warren W.C."/>
        </authorList>
    </citation>
    <scope>NUCLEOTIDE SEQUENCE</scope>
    <source>
        <tissue evidence="6">Liver</tissue>
    </source>
</reference>
<proteinExistence type="evidence at transcript level"/>
<dbReference type="Gene3D" id="3.30.200.20">
    <property type="entry name" value="Phosphorylase Kinase, domain 1"/>
    <property type="match status" value="1"/>
</dbReference>
<dbReference type="PANTHER" id="PTHR22603">
    <property type="entry name" value="CHOLINE/ETHANOALAMINE KINASE"/>
    <property type="match status" value="1"/>
</dbReference>